<feature type="compositionally biased region" description="Basic residues" evidence="1">
    <location>
        <begin position="22"/>
        <end position="37"/>
    </location>
</feature>
<evidence type="ECO:0000313" key="3">
    <source>
        <dbReference type="Proteomes" id="UP000266673"/>
    </source>
</evidence>
<sequence length="161" mass="18241">MIPPPPPPIPLKKNNSNAHVSSQKRKKISNGKKKSYKKSIQTTNSSAISDLSNANVYKPEHYWNDRAKEWSEKLWLPIMNDYAGSPMDCSSMCSPSSLQNSWFSSTIRRPMITSYPNISLPPVPSLSIESSIESKEEEQPCTEGKKKKKNINSEKRQEKKT</sequence>
<evidence type="ECO:0000313" key="2">
    <source>
        <dbReference type="EMBL" id="RIB09395.1"/>
    </source>
</evidence>
<feature type="region of interest" description="Disordered" evidence="1">
    <location>
        <begin position="129"/>
        <end position="161"/>
    </location>
</feature>
<dbReference type="AlphaFoldDB" id="A0A397UGI9"/>
<feature type="compositionally biased region" description="Polar residues" evidence="1">
    <location>
        <begin position="40"/>
        <end position="51"/>
    </location>
</feature>
<dbReference type="Proteomes" id="UP000266673">
    <property type="component" value="Unassembled WGS sequence"/>
</dbReference>
<feature type="compositionally biased region" description="Pro residues" evidence="1">
    <location>
        <begin position="1"/>
        <end position="10"/>
    </location>
</feature>
<name>A0A397UGI9_9GLOM</name>
<gene>
    <name evidence="2" type="ORF">C2G38_2146582</name>
</gene>
<dbReference type="OrthoDB" id="10586439at2759"/>
<dbReference type="EMBL" id="QKWP01001382">
    <property type="protein sequence ID" value="RIB09395.1"/>
    <property type="molecule type" value="Genomic_DNA"/>
</dbReference>
<feature type="region of interest" description="Disordered" evidence="1">
    <location>
        <begin position="1"/>
        <end position="51"/>
    </location>
</feature>
<evidence type="ECO:0000256" key="1">
    <source>
        <dbReference type="SAM" id="MobiDB-lite"/>
    </source>
</evidence>
<organism evidence="2 3">
    <name type="scientific">Gigaspora rosea</name>
    <dbReference type="NCBI Taxonomy" id="44941"/>
    <lineage>
        <taxon>Eukaryota</taxon>
        <taxon>Fungi</taxon>
        <taxon>Fungi incertae sedis</taxon>
        <taxon>Mucoromycota</taxon>
        <taxon>Glomeromycotina</taxon>
        <taxon>Glomeromycetes</taxon>
        <taxon>Diversisporales</taxon>
        <taxon>Gigasporaceae</taxon>
        <taxon>Gigaspora</taxon>
    </lineage>
</organism>
<proteinExistence type="predicted"/>
<keyword evidence="3" id="KW-1185">Reference proteome</keyword>
<accession>A0A397UGI9</accession>
<reference evidence="2 3" key="1">
    <citation type="submission" date="2018-06" db="EMBL/GenBank/DDBJ databases">
        <title>Comparative genomics reveals the genomic features of Rhizophagus irregularis, R. cerebriforme, R. diaphanum and Gigaspora rosea, and their symbiotic lifestyle signature.</title>
        <authorList>
            <person name="Morin E."/>
            <person name="San Clemente H."/>
            <person name="Chen E.C.H."/>
            <person name="De La Providencia I."/>
            <person name="Hainaut M."/>
            <person name="Kuo A."/>
            <person name="Kohler A."/>
            <person name="Murat C."/>
            <person name="Tang N."/>
            <person name="Roy S."/>
            <person name="Loubradou J."/>
            <person name="Henrissat B."/>
            <person name="Grigoriev I.V."/>
            <person name="Corradi N."/>
            <person name="Roux C."/>
            <person name="Martin F.M."/>
        </authorList>
    </citation>
    <scope>NUCLEOTIDE SEQUENCE [LARGE SCALE GENOMIC DNA]</scope>
    <source>
        <strain evidence="2 3">DAOM 194757</strain>
    </source>
</reference>
<comment type="caution">
    <text evidence="2">The sequence shown here is derived from an EMBL/GenBank/DDBJ whole genome shotgun (WGS) entry which is preliminary data.</text>
</comment>
<feature type="compositionally biased region" description="Basic and acidic residues" evidence="1">
    <location>
        <begin position="151"/>
        <end position="161"/>
    </location>
</feature>
<protein>
    <submittedName>
        <fullName evidence="2">Uncharacterized protein</fullName>
    </submittedName>
</protein>